<keyword evidence="3" id="KW-1185">Reference proteome</keyword>
<name>A0A4D6LBT3_VIGUN</name>
<evidence type="ECO:0000256" key="1">
    <source>
        <dbReference type="SAM" id="MobiDB-lite"/>
    </source>
</evidence>
<dbReference type="AlphaFoldDB" id="A0A4D6LBT3"/>
<evidence type="ECO:0000313" key="2">
    <source>
        <dbReference type="EMBL" id="QCD85824.1"/>
    </source>
</evidence>
<feature type="compositionally biased region" description="Basic and acidic residues" evidence="1">
    <location>
        <begin position="38"/>
        <end position="48"/>
    </location>
</feature>
<dbReference type="Proteomes" id="UP000501690">
    <property type="component" value="Linkage Group LG3"/>
</dbReference>
<evidence type="ECO:0000313" key="3">
    <source>
        <dbReference type="Proteomes" id="UP000501690"/>
    </source>
</evidence>
<organism evidence="2 3">
    <name type="scientific">Vigna unguiculata</name>
    <name type="common">Cowpea</name>
    <dbReference type="NCBI Taxonomy" id="3917"/>
    <lineage>
        <taxon>Eukaryota</taxon>
        <taxon>Viridiplantae</taxon>
        <taxon>Streptophyta</taxon>
        <taxon>Embryophyta</taxon>
        <taxon>Tracheophyta</taxon>
        <taxon>Spermatophyta</taxon>
        <taxon>Magnoliopsida</taxon>
        <taxon>eudicotyledons</taxon>
        <taxon>Gunneridae</taxon>
        <taxon>Pentapetalae</taxon>
        <taxon>rosids</taxon>
        <taxon>fabids</taxon>
        <taxon>Fabales</taxon>
        <taxon>Fabaceae</taxon>
        <taxon>Papilionoideae</taxon>
        <taxon>50 kb inversion clade</taxon>
        <taxon>NPAAA clade</taxon>
        <taxon>indigoferoid/millettioid clade</taxon>
        <taxon>Phaseoleae</taxon>
        <taxon>Vigna</taxon>
    </lineage>
</organism>
<gene>
    <name evidence="2" type="ORF">DEO72_LG3g345</name>
</gene>
<accession>A0A4D6LBT3</accession>
<sequence length="92" mass="10173">MTHITTVSVAPRFLRVVLLPKLEFATTSSSPRVTQPPPRRDCTRQDSELHRPLRASLSLFARLAEPSSSSRLPLPHLRRASIASIAPPYSSS</sequence>
<feature type="region of interest" description="Disordered" evidence="1">
    <location>
        <begin position="27"/>
        <end position="48"/>
    </location>
</feature>
<dbReference type="EMBL" id="CP039347">
    <property type="protein sequence ID" value="QCD85824.1"/>
    <property type="molecule type" value="Genomic_DNA"/>
</dbReference>
<reference evidence="2 3" key="1">
    <citation type="submission" date="2019-04" db="EMBL/GenBank/DDBJ databases">
        <title>An improved genome assembly and genetic linkage map for asparagus bean, Vigna unguiculata ssp. sesquipedialis.</title>
        <authorList>
            <person name="Xia Q."/>
            <person name="Zhang R."/>
            <person name="Dong Y."/>
        </authorList>
    </citation>
    <scope>NUCLEOTIDE SEQUENCE [LARGE SCALE GENOMIC DNA]</scope>
    <source>
        <tissue evidence="2">Leaf</tissue>
    </source>
</reference>
<protein>
    <submittedName>
        <fullName evidence="2">Uncharacterized protein</fullName>
    </submittedName>
</protein>
<proteinExistence type="predicted"/>